<dbReference type="Gene3D" id="3.40.50.300">
    <property type="entry name" value="P-loop containing nucleotide triphosphate hydrolases"/>
    <property type="match status" value="2"/>
</dbReference>
<feature type="domain" description="ABC transporter" evidence="6">
    <location>
        <begin position="314"/>
        <end position="532"/>
    </location>
</feature>
<comment type="similarity">
    <text evidence="1">Belongs to the ABC transporter superfamily.</text>
</comment>
<evidence type="ECO:0000256" key="4">
    <source>
        <dbReference type="ARBA" id="ARBA00022840"/>
    </source>
</evidence>
<evidence type="ECO:0000313" key="7">
    <source>
        <dbReference type="EMBL" id="MDQ0672573.1"/>
    </source>
</evidence>
<dbReference type="InterPro" id="IPR003593">
    <property type="entry name" value="AAA+_ATPase"/>
</dbReference>
<gene>
    <name evidence="7" type="ORF">QFZ36_000134</name>
</gene>
<dbReference type="InterPro" id="IPR027417">
    <property type="entry name" value="P-loop_NTPase"/>
</dbReference>
<feature type="region of interest" description="Disordered" evidence="5">
    <location>
        <begin position="258"/>
        <end position="295"/>
    </location>
</feature>
<sequence length="532" mass="55140">MKSTIALAAGIGSFAFHDNDAPVLRDVHISFQPGTFTAILGPSGSGKSTLGRLLAGWLPPGPGGRLQGRLTLAETTLEFQGAADDPRINPAQWARRVGFVPQDASAILSTVRATVAEELAFGLENGGTERSAMEAAVARTAGLLGLSQLLDRHPDTLSGGQLRRLAIGCAVIAEPEVLIMDEPFASLDAAGADELAILLNSLVTRGTAVVILSQAIDEAILRAERWIVLDAGTVTATGTPAEVTAAAGRLPAGIRWAGTRPGSVFDPRPVPQQDPGARPRNATVPDDQRDHHPAGALPVLELRGVGFGYADKSRRSRKARAAADGAPAEGPQQVLRDIDLELLAGEIVAVTGPNGAGKSTFLRHLNGLLRPTSGSVLVHGEDIAARPVGEVAASVGLLFQNPRHQLFEQTAAREVRFGLDRRFGASEAAARTGAALAAVGLSAAAGEHPAELPASRQRLLALATVLARKPAVLALDEPTVALDGDGLRLLDAAVRSAAAAGAAVVLVTHDVPYARSVADRWLTLDGGRLAAR</sequence>
<dbReference type="InterPro" id="IPR050095">
    <property type="entry name" value="ECF_ABC_transporter_ATP-bd"/>
</dbReference>
<dbReference type="PANTHER" id="PTHR43553">
    <property type="entry name" value="HEAVY METAL TRANSPORTER"/>
    <property type="match status" value="1"/>
</dbReference>
<evidence type="ECO:0000256" key="2">
    <source>
        <dbReference type="ARBA" id="ARBA00022448"/>
    </source>
</evidence>
<evidence type="ECO:0000313" key="8">
    <source>
        <dbReference type="Proteomes" id="UP001236806"/>
    </source>
</evidence>
<keyword evidence="2" id="KW-0813">Transport</keyword>
<feature type="domain" description="ABC transporter" evidence="6">
    <location>
        <begin position="9"/>
        <end position="256"/>
    </location>
</feature>
<organism evidence="7 8">
    <name type="scientific">Pseudarthrobacter siccitolerans</name>
    <dbReference type="NCBI Taxonomy" id="861266"/>
    <lineage>
        <taxon>Bacteria</taxon>
        <taxon>Bacillati</taxon>
        <taxon>Actinomycetota</taxon>
        <taxon>Actinomycetes</taxon>
        <taxon>Micrococcales</taxon>
        <taxon>Micrococcaceae</taxon>
        <taxon>Pseudarthrobacter</taxon>
    </lineage>
</organism>
<dbReference type="SMART" id="SM00382">
    <property type="entry name" value="AAA"/>
    <property type="match status" value="2"/>
</dbReference>
<dbReference type="InterPro" id="IPR017871">
    <property type="entry name" value="ABC_transporter-like_CS"/>
</dbReference>
<dbReference type="PROSITE" id="PS50893">
    <property type="entry name" value="ABC_TRANSPORTER_2"/>
    <property type="match status" value="2"/>
</dbReference>
<evidence type="ECO:0000259" key="6">
    <source>
        <dbReference type="PROSITE" id="PS50893"/>
    </source>
</evidence>
<dbReference type="SUPFAM" id="SSF52540">
    <property type="entry name" value="P-loop containing nucleoside triphosphate hydrolases"/>
    <property type="match status" value="2"/>
</dbReference>
<evidence type="ECO:0000256" key="5">
    <source>
        <dbReference type="SAM" id="MobiDB-lite"/>
    </source>
</evidence>
<keyword evidence="4 7" id="KW-0067">ATP-binding</keyword>
<comment type="caution">
    <text evidence="7">The sequence shown here is derived from an EMBL/GenBank/DDBJ whole genome shotgun (WGS) entry which is preliminary data.</text>
</comment>
<name>A0ABU0PF34_9MICC</name>
<keyword evidence="3" id="KW-0547">Nucleotide-binding</keyword>
<dbReference type="Pfam" id="PF00005">
    <property type="entry name" value="ABC_tran"/>
    <property type="match status" value="2"/>
</dbReference>
<proteinExistence type="inferred from homology"/>
<dbReference type="InterPro" id="IPR015856">
    <property type="entry name" value="ABC_transpr_CbiO/EcfA_su"/>
</dbReference>
<dbReference type="PROSITE" id="PS00211">
    <property type="entry name" value="ABC_TRANSPORTER_1"/>
    <property type="match status" value="1"/>
</dbReference>
<dbReference type="RefSeq" id="WP_306633094.1">
    <property type="nucleotide sequence ID" value="NZ_JAUSXB010000001.1"/>
</dbReference>
<dbReference type="GO" id="GO:0005524">
    <property type="term" value="F:ATP binding"/>
    <property type="evidence" value="ECO:0007669"/>
    <property type="project" value="UniProtKB-KW"/>
</dbReference>
<evidence type="ECO:0000256" key="3">
    <source>
        <dbReference type="ARBA" id="ARBA00022741"/>
    </source>
</evidence>
<protein>
    <submittedName>
        <fullName evidence="7">Energy-coupling factor transporter ATP-binding protein EcfA2</fullName>
    </submittedName>
</protein>
<dbReference type="PANTHER" id="PTHR43553:SF24">
    <property type="entry name" value="ENERGY-COUPLING FACTOR TRANSPORTER ATP-BINDING PROTEIN ECFA1"/>
    <property type="match status" value="1"/>
</dbReference>
<reference evidence="7 8" key="1">
    <citation type="submission" date="2023-07" db="EMBL/GenBank/DDBJ databases">
        <title>Comparative genomics of wheat-associated soil bacteria to identify genetic determinants of phenazine resistance.</title>
        <authorList>
            <person name="Mouncey N."/>
        </authorList>
    </citation>
    <scope>NUCLEOTIDE SEQUENCE [LARGE SCALE GENOMIC DNA]</scope>
    <source>
        <strain evidence="7 8">W1I3</strain>
    </source>
</reference>
<accession>A0ABU0PF34</accession>
<evidence type="ECO:0000256" key="1">
    <source>
        <dbReference type="ARBA" id="ARBA00005417"/>
    </source>
</evidence>
<dbReference type="EMBL" id="JAUSXB010000001">
    <property type="protein sequence ID" value="MDQ0672573.1"/>
    <property type="molecule type" value="Genomic_DNA"/>
</dbReference>
<dbReference type="InterPro" id="IPR003439">
    <property type="entry name" value="ABC_transporter-like_ATP-bd"/>
</dbReference>
<dbReference type="Proteomes" id="UP001236806">
    <property type="component" value="Unassembled WGS sequence"/>
</dbReference>
<dbReference type="CDD" id="cd03225">
    <property type="entry name" value="ABC_cobalt_CbiO_domain1"/>
    <property type="match status" value="2"/>
</dbReference>
<keyword evidence="8" id="KW-1185">Reference proteome</keyword>